<dbReference type="EMBL" id="CAJOBI010009064">
    <property type="protein sequence ID" value="CAF4128860.1"/>
    <property type="molecule type" value="Genomic_DNA"/>
</dbReference>
<evidence type="ECO:0000313" key="6">
    <source>
        <dbReference type="EMBL" id="CAF4154119.1"/>
    </source>
</evidence>
<dbReference type="Gene3D" id="3.30.40.10">
    <property type="entry name" value="Zinc/RING finger domain, C3HC4 (zinc finger)"/>
    <property type="match status" value="1"/>
</dbReference>
<name>A0A815Q7T3_9BILA</name>
<dbReference type="SUPFAM" id="SSF57850">
    <property type="entry name" value="RING/U-box"/>
    <property type="match status" value="1"/>
</dbReference>
<evidence type="ECO:0000313" key="7">
    <source>
        <dbReference type="Proteomes" id="UP000663855"/>
    </source>
</evidence>
<dbReference type="Proteomes" id="UP000676336">
    <property type="component" value="Unassembled WGS sequence"/>
</dbReference>
<feature type="domain" description="VWFA" evidence="2">
    <location>
        <begin position="75"/>
        <end position="268"/>
    </location>
</feature>
<gene>
    <name evidence="6" type="ORF">BYL167_LOCUS21697</name>
    <name evidence="3" type="ORF">CJN711_LOCUS25052</name>
    <name evidence="4" type="ORF">MBJ925_LOCUS13311</name>
    <name evidence="5" type="ORF">SMN809_LOCUS18661</name>
</gene>
<dbReference type="InterPro" id="IPR013083">
    <property type="entry name" value="Znf_RING/FYVE/PHD"/>
</dbReference>
<dbReference type="SMART" id="SM00327">
    <property type="entry name" value="VWA"/>
    <property type="match status" value="1"/>
</dbReference>
<dbReference type="SUPFAM" id="SSF53300">
    <property type="entry name" value="vWA-like"/>
    <property type="match status" value="1"/>
</dbReference>
<dbReference type="AlphaFoldDB" id="A0A815Q7T3"/>
<feature type="compositionally biased region" description="Basic and acidic residues" evidence="1">
    <location>
        <begin position="316"/>
        <end position="334"/>
    </location>
</feature>
<reference evidence="3" key="1">
    <citation type="submission" date="2021-02" db="EMBL/GenBank/DDBJ databases">
        <authorList>
            <person name="Nowell W R."/>
        </authorList>
    </citation>
    <scope>NUCLEOTIDE SEQUENCE</scope>
</reference>
<evidence type="ECO:0000313" key="5">
    <source>
        <dbReference type="EMBL" id="CAF4128860.1"/>
    </source>
</evidence>
<dbReference type="CDD" id="cd00198">
    <property type="entry name" value="vWFA"/>
    <property type="match status" value="1"/>
</dbReference>
<accession>A0A815Q7T3</accession>
<dbReference type="EMBL" id="CAJOBH010009993">
    <property type="protein sequence ID" value="CAF4154119.1"/>
    <property type="molecule type" value="Genomic_DNA"/>
</dbReference>
<feature type="region of interest" description="Disordered" evidence="1">
    <location>
        <begin position="316"/>
        <end position="341"/>
    </location>
</feature>
<dbReference type="Proteomes" id="UP000663855">
    <property type="component" value="Unassembled WGS sequence"/>
</dbReference>
<evidence type="ECO:0000256" key="1">
    <source>
        <dbReference type="SAM" id="MobiDB-lite"/>
    </source>
</evidence>
<sequence length="341" mass="38414">MNINEESVTCTICKNVFTQVVTHKKCGYPFDLQCIRKLDICPRITCNEAVCGDDFNVNYGLQTVVDNYRMMLRTSYHLYLLDTSSSMRWSDHVLFGLVGASRFKQAVHFLIKVFEKQKTWPQHQVSLVTFDNDPKIIVPFSTVSGVHEEKLKLLRPVGKETALFDAINSCLDTFKNLNEINGGHISPQNLYILSDGKRTAGATASNSEIDTSFLNDHTKRLKIIAHIIHIGNTNIPETRDLCEQLGYNYINVYGDNASENANSFLSSIAMRAKAVLATPCVTLTSGAVEKALKRWQEMETTIESLFSAHDGEIDIQRSETEPSPRNRQSNDRRIAIGNEQM</sequence>
<dbReference type="InterPro" id="IPR036465">
    <property type="entry name" value="vWFA_dom_sf"/>
</dbReference>
<proteinExistence type="predicted"/>
<dbReference type="EMBL" id="CAJNRE010006082">
    <property type="protein sequence ID" value="CAF2052585.1"/>
    <property type="molecule type" value="Genomic_DNA"/>
</dbReference>
<dbReference type="Proteomes" id="UP000663824">
    <property type="component" value="Unassembled WGS sequence"/>
</dbReference>
<dbReference type="Pfam" id="PF13519">
    <property type="entry name" value="VWA_2"/>
    <property type="match status" value="1"/>
</dbReference>
<protein>
    <recommendedName>
        <fullName evidence="2">VWFA domain-containing protein</fullName>
    </recommendedName>
</protein>
<dbReference type="Proteomes" id="UP000681967">
    <property type="component" value="Unassembled WGS sequence"/>
</dbReference>
<dbReference type="EMBL" id="CAJNOV010011752">
    <property type="protein sequence ID" value="CAF1460087.1"/>
    <property type="molecule type" value="Genomic_DNA"/>
</dbReference>
<organism evidence="3 7">
    <name type="scientific">Rotaria magnacalcarata</name>
    <dbReference type="NCBI Taxonomy" id="392030"/>
    <lineage>
        <taxon>Eukaryota</taxon>
        <taxon>Metazoa</taxon>
        <taxon>Spiralia</taxon>
        <taxon>Gnathifera</taxon>
        <taxon>Rotifera</taxon>
        <taxon>Eurotatoria</taxon>
        <taxon>Bdelloidea</taxon>
        <taxon>Philodinida</taxon>
        <taxon>Philodinidae</taxon>
        <taxon>Rotaria</taxon>
    </lineage>
</organism>
<comment type="caution">
    <text evidence="3">The sequence shown here is derived from an EMBL/GenBank/DDBJ whole genome shotgun (WGS) entry which is preliminary data.</text>
</comment>
<dbReference type="InterPro" id="IPR002035">
    <property type="entry name" value="VWF_A"/>
</dbReference>
<dbReference type="Gene3D" id="3.40.50.410">
    <property type="entry name" value="von Willebrand factor, type A domain"/>
    <property type="match status" value="1"/>
</dbReference>
<evidence type="ECO:0000313" key="3">
    <source>
        <dbReference type="EMBL" id="CAF1460087.1"/>
    </source>
</evidence>
<evidence type="ECO:0000259" key="2">
    <source>
        <dbReference type="SMART" id="SM00327"/>
    </source>
</evidence>
<evidence type="ECO:0000313" key="4">
    <source>
        <dbReference type="EMBL" id="CAF2052585.1"/>
    </source>
</evidence>